<accession>A0A2U2AKC1</accession>
<dbReference type="Proteomes" id="UP000245059">
    <property type="component" value="Unassembled WGS sequence"/>
</dbReference>
<protein>
    <submittedName>
        <fullName evidence="2">Glyoxalase</fullName>
    </submittedName>
</protein>
<evidence type="ECO:0000313" key="3">
    <source>
        <dbReference type="Proteomes" id="UP000245059"/>
    </source>
</evidence>
<dbReference type="PANTHER" id="PTHR36503">
    <property type="entry name" value="BLR2520 PROTEIN"/>
    <property type="match status" value="1"/>
</dbReference>
<dbReference type="InterPro" id="IPR004360">
    <property type="entry name" value="Glyas_Fos-R_dOase_dom"/>
</dbReference>
<dbReference type="PROSITE" id="PS51819">
    <property type="entry name" value="VOC"/>
    <property type="match status" value="1"/>
</dbReference>
<comment type="caution">
    <text evidence="2">The sequence shown here is derived from an EMBL/GenBank/DDBJ whole genome shotgun (WGS) entry which is preliminary data.</text>
</comment>
<dbReference type="AlphaFoldDB" id="A0A2U2AKC1"/>
<dbReference type="SUPFAM" id="SSF54593">
    <property type="entry name" value="Glyoxalase/Bleomycin resistance protein/Dihydroxybiphenyl dioxygenase"/>
    <property type="match status" value="1"/>
</dbReference>
<organism evidence="2 3">
    <name type="scientific">Ignatzschineria cameli</name>
    <dbReference type="NCBI Taxonomy" id="2182793"/>
    <lineage>
        <taxon>Bacteria</taxon>
        <taxon>Pseudomonadati</taxon>
        <taxon>Pseudomonadota</taxon>
        <taxon>Gammaproteobacteria</taxon>
        <taxon>Cardiobacteriales</taxon>
        <taxon>Ignatzschineriaceae</taxon>
        <taxon>Ignatzschineria</taxon>
    </lineage>
</organism>
<dbReference type="EMBL" id="QEWW01000015">
    <property type="protein sequence ID" value="PWD83272.1"/>
    <property type="molecule type" value="Genomic_DNA"/>
</dbReference>
<evidence type="ECO:0000313" key="2">
    <source>
        <dbReference type="EMBL" id="PWD83272.1"/>
    </source>
</evidence>
<dbReference type="PANTHER" id="PTHR36503:SF3">
    <property type="entry name" value="BLR0126 PROTEIN"/>
    <property type="match status" value="1"/>
</dbReference>
<dbReference type="InterPro" id="IPR037523">
    <property type="entry name" value="VOC_core"/>
</dbReference>
<feature type="domain" description="VOC" evidence="1">
    <location>
        <begin position="40"/>
        <end position="167"/>
    </location>
</feature>
<name>A0A2U2AKC1_9GAMM</name>
<sequence>MGGTVAVAEEKAVIFDHSNESQQVQQLEATKSGTPWLASRLLVPHLTVVDVVESKRFYQDAFGFELRFEDKPGAESQHVEMNYLGELILMFVPADVRGSDTRAPIDFIPPQQLTSYFYLYVDDVDQTFYNAIAAGGVGITEPYDSAWGDRFAIIVDPNGYHWGLAKSPKLSFE</sequence>
<gene>
    <name evidence="2" type="ORF">DC077_10205</name>
</gene>
<dbReference type="InterPro" id="IPR029068">
    <property type="entry name" value="Glyas_Bleomycin-R_OHBP_Dase"/>
</dbReference>
<evidence type="ECO:0000259" key="1">
    <source>
        <dbReference type="PROSITE" id="PS51819"/>
    </source>
</evidence>
<dbReference type="Pfam" id="PF00903">
    <property type="entry name" value="Glyoxalase"/>
    <property type="match status" value="1"/>
</dbReference>
<dbReference type="Gene3D" id="3.10.180.10">
    <property type="entry name" value="2,3-Dihydroxybiphenyl 1,2-Dioxygenase, domain 1"/>
    <property type="match status" value="1"/>
</dbReference>
<reference evidence="3" key="1">
    <citation type="submission" date="2018-05" db="EMBL/GenBank/DDBJ databases">
        <title>Ignatzschineria dubaiensis sp. nov., isolated from necrotic foot tissues of dromedaries (Camelus dromedarius) and associated maggots in Dubai, United Arab Emirates.</title>
        <authorList>
            <person name="Tsang C.C."/>
            <person name="Tang J.Y.M."/>
            <person name="Fong J.Y.H."/>
            <person name="Kinne J."/>
            <person name="Lee H.H."/>
            <person name="Joseph M."/>
            <person name="Jose S."/>
            <person name="Schuster R.K."/>
            <person name="Tang Y."/>
            <person name="Sivakumar S."/>
            <person name="Chen J.H.K."/>
            <person name="Teng J.L.L."/>
            <person name="Lau S.K.P."/>
            <person name="Wernery U."/>
            <person name="Woo P.C.Y."/>
        </authorList>
    </citation>
    <scope>NUCLEOTIDE SEQUENCE [LARGE SCALE GENOMIC DNA]</scope>
    <source>
        <strain evidence="3">UAE-HKU57</strain>
    </source>
</reference>
<proteinExistence type="predicted"/>